<keyword evidence="2" id="KW-1185">Reference proteome</keyword>
<protein>
    <recommendedName>
        <fullName evidence="3">F-box domain-containing protein</fullName>
    </recommendedName>
</protein>
<sequence>MFSVDSSGVIKTIPPTGWGFLTVELLDTICEFLPLRHEVLPLRGVNKHWNSVVNSLLERRTLNQWTKWLPLSHPSRIYPFPYLDLSHLDLDEMRQVRYQNVSGLLARRFTNPFPNNSVNLRYVAPYILAKLTNGFRIISVERENKLYNFLSCHGIYLTSLKLCCQEIPRSSFYLILQQVPNLKALTISVFGNQMNHECVLKRKENDESKETEVSISPCPQLTHLRICVYDAAITSWILNLFSKQLISLEIEQIEMFPHENESDYCNTESFSRLKMLKIHFPPTLRFLQFGRIFSSSLHSLSIRLCWDELPISDFFQFINNLSENLVNLYLDIDFFDEQDYKGRNPSVVFPKLTTFSINQIHDERILTMMKNHFLLMLRNLRTLKLMDIHVIYRELNQVQGANLREAAAQFCAKEGFWIMCPKLETIELYPLQHPRELGVVVLKRNT</sequence>
<dbReference type="InterPro" id="IPR032675">
    <property type="entry name" value="LRR_dom_sf"/>
</dbReference>
<dbReference type="EMBL" id="CAXLJM020000001">
    <property type="protein sequence ID" value="CAL8068494.1"/>
    <property type="molecule type" value="Genomic_DNA"/>
</dbReference>
<reference evidence="1 2" key="1">
    <citation type="submission" date="2024-08" db="EMBL/GenBank/DDBJ databases">
        <authorList>
            <person name="Cucini C."/>
            <person name="Frati F."/>
        </authorList>
    </citation>
    <scope>NUCLEOTIDE SEQUENCE [LARGE SCALE GENOMIC DNA]</scope>
</reference>
<dbReference type="Proteomes" id="UP001642540">
    <property type="component" value="Unassembled WGS sequence"/>
</dbReference>
<evidence type="ECO:0000313" key="1">
    <source>
        <dbReference type="EMBL" id="CAL8068494.1"/>
    </source>
</evidence>
<evidence type="ECO:0008006" key="3">
    <source>
        <dbReference type="Google" id="ProtNLM"/>
    </source>
</evidence>
<proteinExistence type="predicted"/>
<evidence type="ECO:0000313" key="2">
    <source>
        <dbReference type="Proteomes" id="UP001642540"/>
    </source>
</evidence>
<comment type="caution">
    <text evidence="1">The sequence shown here is derived from an EMBL/GenBank/DDBJ whole genome shotgun (WGS) entry which is preliminary data.</text>
</comment>
<organism evidence="1 2">
    <name type="scientific">Orchesella dallaii</name>
    <dbReference type="NCBI Taxonomy" id="48710"/>
    <lineage>
        <taxon>Eukaryota</taxon>
        <taxon>Metazoa</taxon>
        <taxon>Ecdysozoa</taxon>
        <taxon>Arthropoda</taxon>
        <taxon>Hexapoda</taxon>
        <taxon>Collembola</taxon>
        <taxon>Entomobryomorpha</taxon>
        <taxon>Entomobryoidea</taxon>
        <taxon>Orchesellidae</taxon>
        <taxon>Orchesellinae</taxon>
        <taxon>Orchesella</taxon>
    </lineage>
</organism>
<accession>A0ABP1PI83</accession>
<gene>
    <name evidence="1" type="ORF">ODALV1_LOCUS298</name>
</gene>
<name>A0ABP1PI83_9HEXA</name>
<dbReference type="Gene3D" id="3.80.10.10">
    <property type="entry name" value="Ribonuclease Inhibitor"/>
    <property type="match status" value="1"/>
</dbReference>